<dbReference type="CDD" id="cd01701">
    <property type="entry name" value="PolY_Rev1"/>
    <property type="match status" value="1"/>
</dbReference>
<dbReference type="GO" id="GO:0070987">
    <property type="term" value="P:error-free translesion synthesis"/>
    <property type="evidence" value="ECO:0007669"/>
    <property type="project" value="TreeGrafter"/>
</dbReference>
<comment type="subcellular location">
    <subcellularLocation>
        <location evidence="1 13">Nucleus</location>
    </subcellularLocation>
</comment>
<dbReference type="InterPro" id="IPR043128">
    <property type="entry name" value="Rev_trsase/Diguanyl_cyclase"/>
</dbReference>
<feature type="domain" description="BRCT" evidence="16">
    <location>
        <begin position="87"/>
        <end position="137"/>
    </location>
</feature>
<dbReference type="PIRSF" id="PIRSF036573">
    <property type="entry name" value="REV1"/>
    <property type="match status" value="1"/>
</dbReference>
<keyword evidence="4 13" id="KW-0237">DNA synthesis</keyword>
<evidence type="ECO:0000256" key="14">
    <source>
        <dbReference type="PIRSR" id="PIRSR036573-2"/>
    </source>
</evidence>
<dbReference type="Pfam" id="PF00817">
    <property type="entry name" value="IMS"/>
    <property type="match status" value="1"/>
</dbReference>
<protein>
    <recommendedName>
        <fullName evidence="3 13">DNA repair protein REV1</fullName>
        <ecNumber evidence="13">2.7.7.-</ecNumber>
    </recommendedName>
</protein>
<name>A0AAN8WCE9_9MAGN</name>
<dbReference type="InterPro" id="IPR001357">
    <property type="entry name" value="BRCT_dom"/>
</dbReference>
<comment type="function">
    <text evidence="13">Deoxycytidyl transferase involved in DNA repair. Transfers a dCMP residue from dCTP to the 3'-end of a DNA primer in a template-dependent reaction. May assist in the first step in the bypass of abasic lesions by the insertion of a nucleotide opposite the lesion. Required for normal induction of mutations by physical and chemical agents.</text>
</comment>
<dbReference type="GO" id="GO:0046872">
    <property type="term" value="F:metal ion binding"/>
    <property type="evidence" value="ECO:0007669"/>
    <property type="project" value="UniProtKB-KW"/>
</dbReference>
<dbReference type="EC" id="2.7.7.-" evidence="13"/>
<dbReference type="PROSITE" id="PS50172">
    <property type="entry name" value="BRCT"/>
    <property type="match status" value="1"/>
</dbReference>
<evidence type="ECO:0000313" key="19">
    <source>
        <dbReference type="Proteomes" id="UP001370490"/>
    </source>
</evidence>
<evidence type="ECO:0000256" key="8">
    <source>
        <dbReference type="ARBA" id="ARBA00022763"/>
    </source>
</evidence>
<dbReference type="GO" id="GO:0042276">
    <property type="term" value="P:error-prone translesion synthesis"/>
    <property type="evidence" value="ECO:0007669"/>
    <property type="project" value="InterPro"/>
</dbReference>
<dbReference type="Pfam" id="PF11799">
    <property type="entry name" value="IMS_C"/>
    <property type="match status" value="1"/>
</dbReference>
<dbReference type="Gene3D" id="3.40.50.10190">
    <property type="entry name" value="BRCT domain"/>
    <property type="match status" value="1"/>
</dbReference>
<dbReference type="Gene3D" id="1.10.150.20">
    <property type="entry name" value="5' to 3' exonuclease, C-terminal subdomain"/>
    <property type="match status" value="1"/>
</dbReference>
<evidence type="ECO:0000256" key="2">
    <source>
        <dbReference type="ARBA" id="ARBA00010945"/>
    </source>
</evidence>
<evidence type="ECO:0000256" key="12">
    <source>
        <dbReference type="ARBA" id="ARBA00023242"/>
    </source>
</evidence>
<evidence type="ECO:0000256" key="6">
    <source>
        <dbReference type="ARBA" id="ARBA00022695"/>
    </source>
</evidence>
<gene>
    <name evidence="18" type="ORF">RJ641_013585</name>
</gene>
<dbReference type="Gene3D" id="6.10.250.1490">
    <property type="match status" value="1"/>
</dbReference>
<evidence type="ECO:0000256" key="9">
    <source>
        <dbReference type="ARBA" id="ARBA00022842"/>
    </source>
</evidence>
<dbReference type="SUPFAM" id="SSF52113">
    <property type="entry name" value="BRCT domain"/>
    <property type="match status" value="1"/>
</dbReference>
<organism evidence="18 19">
    <name type="scientific">Dillenia turbinata</name>
    <dbReference type="NCBI Taxonomy" id="194707"/>
    <lineage>
        <taxon>Eukaryota</taxon>
        <taxon>Viridiplantae</taxon>
        <taxon>Streptophyta</taxon>
        <taxon>Embryophyta</taxon>
        <taxon>Tracheophyta</taxon>
        <taxon>Spermatophyta</taxon>
        <taxon>Magnoliopsida</taxon>
        <taxon>eudicotyledons</taxon>
        <taxon>Gunneridae</taxon>
        <taxon>Pentapetalae</taxon>
        <taxon>Dilleniales</taxon>
        <taxon>Dilleniaceae</taxon>
        <taxon>Dillenia</taxon>
    </lineage>
</organism>
<dbReference type="FunFam" id="3.40.1170.60:FF:000004">
    <property type="entry name" value="DNA repair protein REV1"/>
    <property type="match status" value="1"/>
</dbReference>
<comment type="caution">
    <text evidence="18">The sequence shown here is derived from an EMBL/GenBank/DDBJ whole genome shotgun (WGS) entry which is preliminary data.</text>
</comment>
<dbReference type="PROSITE" id="PS50173">
    <property type="entry name" value="UMUC"/>
    <property type="match status" value="1"/>
</dbReference>
<keyword evidence="12 13" id="KW-0539">Nucleus</keyword>
<comment type="similarity">
    <text evidence="2 13">Belongs to the DNA polymerase type-Y family.</text>
</comment>
<evidence type="ECO:0000256" key="3">
    <source>
        <dbReference type="ARBA" id="ARBA00020399"/>
    </source>
</evidence>
<dbReference type="SUPFAM" id="SSF56672">
    <property type="entry name" value="DNA/RNA polymerases"/>
    <property type="match status" value="1"/>
</dbReference>
<feature type="binding site" evidence="14">
    <location>
        <position position="357"/>
    </location>
    <ligand>
        <name>Mg(2+)</name>
        <dbReference type="ChEBI" id="CHEBI:18420"/>
        <label>1</label>
    </ligand>
</feature>
<dbReference type="Gene3D" id="3.40.1170.60">
    <property type="match status" value="1"/>
</dbReference>
<dbReference type="FunFam" id="3.30.1490.100:FF:000001">
    <property type="entry name" value="DNA repair protein REV1"/>
    <property type="match status" value="1"/>
</dbReference>
<dbReference type="GO" id="GO:0017125">
    <property type="term" value="F:deoxycytidyl transferase activity"/>
    <property type="evidence" value="ECO:0007669"/>
    <property type="project" value="TreeGrafter"/>
</dbReference>
<dbReference type="InterPro" id="IPR001126">
    <property type="entry name" value="UmuC"/>
</dbReference>
<keyword evidence="7 14" id="KW-0479">Metal-binding</keyword>
<dbReference type="InterPro" id="IPR053848">
    <property type="entry name" value="IMS_HHH_1"/>
</dbReference>
<keyword evidence="11 13" id="KW-0234">DNA repair</keyword>
<dbReference type="Proteomes" id="UP001370490">
    <property type="component" value="Unassembled WGS sequence"/>
</dbReference>
<dbReference type="Pfam" id="PF00533">
    <property type="entry name" value="BRCT"/>
    <property type="match status" value="1"/>
</dbReference>
<feature type="compositionally biased region" description="Low complexity" evidence="15">
    <location>
        <begin position="1"/>
        <end position="12"/>
    </location>
</feature>
<feature type="binding site" evidence="14">
    <location>
        <position position="454"/>
    </location>
    <ligand>
        <name>Mg(2+)</name>
        <dbReference type="ChEBI" id="CHEBI:18420"/>
        <label>1</label>
    </ligand>
</feature>
<comment type="cofactor">
    <cofactor evidence="14">
        <name>Mg(2+)</name>
        <dbReference type="ChEBI" id="CHEBI:18420"/>
    </cofactor>
    <text evidence="14">Binds 2 magnesium ions.</text>
</comment>
<evidence type="ECO:0000256" key="4">
    <source>
        <dbReference type="ARBA" id="ARBA00022634"/>
    </source>
</evidence>
<keyword evidence="5 13" id="KW-0808">Transferase</keyword>
<dbReference type="Gene3D" id="3.30.70.270">
    <property type="match status" value="1"/>
</dbReference>
<dbReference type="InterPro" id="IPR036420">
    <property type="entry name" value="BRCT_dom_sf"/>
</dbReference>
<sequence>MSVNSSRSTGSDSRSRKRNSNSLSSIPSKSKKNQKTLGMAWGSNSLSSSRSSSFRSSPFSDFSSYMTEKNRKLQCQFNAEASSSSHSEKGIFRGVSIFVDGFTIPSSQELRGYMLKHGGRFENYFSRHRVTHIICSNLPDRVPYKLDQLANDNPNQPKLLDFFAPRSTRGIKDVSAHFAREAKIECERSTCYDDQLKEAWSNDGVELIKVTGQCAGKSDVPVHENIDRESNEESSFIASELCQVRTAKPDYLVREESNCRKGIQAILQKPSTSAGISLQTISESSTLSSLGPSNQQHSTLTDPNFVENYFKNSRLHFIGTWRNRYRKRFHSCNGLKSTSSNIDASSGPQTPTVIHVDMDCFFVSVVVRNHLELQDKPVAVCHSDNPRGTAEISSANYPARDYGVRAGIFVRDAKALCPHLVIVPYNFEAYEEVADQFYNILHKHCDKVQAVSCDEAFLDVTDSKEKDPELLASTIRKEIFETTGCSASAGISVNLLVARLATRAAKPDGQCYIPVEKVDNYLHELPVKALPGIGYVLEEKLKMLQVKTCGQLRMISKESLQDEFGKKTGDMLWNFSRGIDHRLVGVIQESKSIGAEVNWGVRFNEMKDTQCFLISLCKEVSLRLQGCGFQGRTFTVKIKKRKKDAAEPAKYMGCGDCENLSHSITVPCATDDADVIHRITRQLFGYFHLDVKEIRGVGLQVSKLENADPCNQGHERKLLRSWLTSGSARAGEKCQVSSTEMLKGDGDNVEDIVIEEMEVHLPVQSRFPEGKQSTEIQMVSTSRPQSVDLDVPTSSHNSVYLMPSSLSQVDTDVFQQLPEELRVDILKQLPDHRRPECSSDAVLEDYKAHQSEMKFGEVSTNSVGSSVTNNLWLGKTPQWVAKFRVSNCSILNFLAKMYFQSKSTGLLSSILQSSISDARLVLDISKEEWDEAICKMTELLKQFIDLKIQTDIEEIYLCFRLLKRFSLKSNFFLQVYDIVFPHLQVLFGAK</sequence>
<dbReference type="GO" id="GO:0003887">
    <property type="term" value="F:DNA-directed DNA polymerase activity"/>
    <property type="evidence" value="ECO:0007669"/>
    <property type="project" value="InterPro"/>
</dbReference>
<accession>A0AAN8WCE9</accession>
<dbReference type="NCBIfam" id="NF002677">
    <property type="entry name" value="PRK02406.1"/>
    <property type="match status" value="1"/>
</dbReference>
<dbReference type="InterPro" id="IPR036775">
    <property type="entry name" value="DNA_pol_Y-fam_lit_finger_sf"/>
</dbReference>
<evidence type="ECO:0000256" key="1">
    <source>
        <dbReference type="ARBA" id="ARBA00004123"/>
    </source>
</evidence>
<keyword evidence="8 13" id="KW-0227">DNA damage</keyword>
<dbReference type="FunFam" id="3.30.70.270:FF:000019">
    <property type="entry name" value="DNA repair protein REV1"/>
    <property type="match status" value="1"/>
</dbReference>
<reference evidence="18 19" key="1">
    <citation type="submission" date="2023-12" db="EMBL/GenBank/DDBJ databases">
        <title>A high-quality genome assembly for Dillenia turbinata (Dilleniales).</title>
        <authorList>
            <person name="Chanderbali A."/>
        </authorList>
    </citation>
    <scope>NUCLEOTIDE SEQUENCE [LARGE SCALE GENOMIC DNA]</scope>
    <source>
        <strain evidence="18">LSX21</strain>
        <tissue evidence="18">Leaf</tissue>
    </source>
</reference>
<dbReference type="InterPro" id="IPR012112">
    <property type="entry name" value="REV1"/>
</dbReference>
<keyword evidence="19" id="KW-1185">Reference proteome</keyword>
<dbReference type="PANTHER" id="PTHR45990:SF1">
    <property type="entry name" value="DNA REPAIR PROTEIN REV1"/>
    <property type="match status" value="1"/>
</dbReference>
<dbReference type="GO" id="GO:0006281">
    <property type="term" value="P:DNA repair"/>
    <property type="evidence" value="ECO:0007669"/>
    <property type="project" value="UniProtKB-KW"/>
</dbReference>
<evidence type="ECO:0000259" key="17">
    <source>
        <dbReference type="PROSITE" id="PS50173"/>
    </source>
</evidence>
<dbReference type="SUPFAM" id="SSF100879">
    <property type="entry name" value="Lesion bypass DNA polymerase (Y-family), little finger domain"/>
    <property type="match status" value="1"/>
</dbReference>
<dbReference type="EMBL" id="JBAMMX010000002">
    <property type="protein sequence ID" value="KAK6946041.1"/>
    <property type="molecule type" value="Genomic_DNA"/>
</dbReference>
<evidence type="ECO:0000256" key="15">
    <source>
        <dbReference type="SAM" id="MobiDB-lite"/>
    </source>
</evidence>
<feature type="binding site" evidence="14">
    <location>
        <position position="455"/>
    </location>
    <ligand>
        <name>Mg(2+)</name>
        <dbReference type="ChEBI" id="CHEBI:18420"/>
        <label>1</label>
    </ligand>
</feature>
<dbReference type="InterPro" id="IPR017961">
    <property type="entry name" value="DNA_pol_Y-fam_little_finger"/>
</dbReference>
<proteinExistence type="inferred from homology"/>
<dbReference type="GO" id="GO:0005634">
    <property type="term" value="C:nucleus"/>
    <property type="evidence" value="ECO:0007669"/>
    <property type="project" value="UniProtKB-SubCell"/>
</dbReference>
<evidence type="ECO:0000256" key="10">
    <source>
        <dbReference type="ARBA" id="ARBA00023125"/>
    </source>
</evidence>
<keyword evidence="10 13" id="KW-0238">DNA-binding</keyword>
<evidence type="ECO:0000256" key="13">
    <source>
        <dbReference type="PIRNR" id="PIRNR036573"/>
    </source>
</evidence>
<feature type="region of interest" description="Disordered" evidence="15">
    <location>
        <begin position="1"/>
        <end position="56"/>
    </location>
</feature>
<dbReference type="AlphaFoldDB" id="A0AAN8WCE9"/>
<evidence type="ECO:0000259" key="16">
    <source>
        <dbReference type="PROSITE" id="PS50172"/>
    </source>
</evidence>
<feature type="domain" description="UmuC" evidence="17">
    <location>
        <begin position="353"/>
        <end position="534"/>
    </location>
</feature>
<evidence type="ECO:0000256" key="5">
    <source>
        <dbReference type="ARBA" id="ARBA00022679"/>
    </source>
</evidence>
<dbReference type="PANTHER" id="PTHR45990">
    <property type="entry name" value="DNA REPAIR PROTEIN REV1"/>
    <property type="match status" value="1"/>
</dbReference>
<dbReference type="Gene3D" id="3.30.1490.100">
    <property type="entry name" value="DNA polymerase, Y-family, little finger domain"/>
    <property type="match status" value="1"/>
</dbReference>
<evidence type="ECO:0000313" key="18">
    <source>
        <dbReference type="EMBL" id="KAK6946041.1"/>
    </source>
</evidence>
<keyword evidence="6 13" id="KW-0548">Nucleotidyltransferase</keyword>
<feature type="compositionally biased region" description="Low complexity" evidence="15">
    <location>
        <begin position="43"/>
        <end position="56"/>
    </location>
</feature>
<keyword evidence="9 14" id="KW-0460">Magnesium</keyword>
<evidence type="ECO:0000256" key="7">
    <source>
        <dbReference type="ARBA" id="ARBA00022723"/>
    </source>
</evidence>
<evidence type="ECO:0000256" key="11">
    <source>
        <dbReference type="ARBA" id="ARBA00023204"/>
    </source>
</evidence>
<dbReference type="InterPro" id="IPR043502">
    <property type="entry name" value="DNA/RNA_pol_sf"/>
</dbReference>
<dbReference type="GO" id="GO:0003684">
    <property type="term" value="F:damaged DNA binding"/>
    <property type="evidence" value="ECO:0007669"/>
    <property type="project" value="UniProtKB-UniRule"/>
</dbReference>
<dbReference type="Pfam" id="PF21999">
    <property type="entry name" value="IMS_HHH_1"/>
    <property type="match status" value="1"/>
</dbReference>